<dbReference type="Pfam" id="PF00583">
    <property type="entry name" value="Acetyltransf_1"/>
    <property type="match status" value="1"/>
</dbReference>
<keyword evidence="1" id="KW-0808">Transferase</keyword>
<name>A0ABV1KZ06_9BACL</name>
<evidence type="ECO:0000313" key="5">
    <source>
        <dbReference type="Proteomes" id="UP001493487"/>
    </source>
</evidence>
<evidence type="ECO:0000313" key="4">
    <source>
        <dbReference type="EMBL" id="MEQ4484943.1"/>
    </source>
</evidence>
<dbReference type="InterPro" id="IPR000182">
    <property type="entry name" value="GNAT_dom"/>
</dbReference>
<protein>
    <submittedName>
        <fullName evidence="4">GNAT family N-acetyltransferase</fullName>
    </submittedName>
</protein>
<evidence type="ECO:0000256" key="1">
    <source>
        <dbReference type="ARBA" id="ARBA00022679"/>
    </source>
</evidence>
<dbReference type="InterPro" id="IPR051016">
    <property type="entry name" value="Diverse_Substrate_AcTransf"/>
</dbReference>
<organism evidence="4 5">
    <name type="scientific">Cohnella silvisoli</name>
    <dbReference type="NCBI Taxonomy" id="2873699"/>
    <lineage>
        <taxon>Bacteria</taxon>
        <taxon>Bacillati</taxon>
        <taxon>Bacillota</taxon>
        <taxon>Bacilli</taxon>
        <taxon>Bacillales</taxon>
        <taxon>Paenibacillaceae</taxon>
        <taxon>Cohnella</taxon>
    </lineage>
</organism>
<reference evidence="4 5" key="1">
    <citation type="journal article" date="2023" name="Genome Announc.">
        <title>Pan-Genome Analyses of the Genus Cohnella and Proposal of the Novel Species Cohnella silvisoli sp. nov., Isolated from Forest Soil.</title>
        <authorList>
            <person name="Wang C."/>
            <person name="Mao L."/>
            <person name="Bao G."/>
            <person name="Zhu H."/>
        </authorList>
    </citation>
    <scope>NUCLEOTIDE SEQUENCE [LARGE SCALE GENOMIC DNA]</scope>
    <source>
        <strain evidence="4 5">NL03-T5-1</strain>
    </source>
</reference>
<dbReference type="Gene3D" id="3.40.630.30">
    <property type="match status" value="1"/>
</dbReference>
<proteinExistence type="predicted"/>
<gene>
    <name evidence="4" type="ORF">QJS35_21375</name>
</gene>
<dbReference type="PANTHER" id="PTHR10545">
    <property type="entry name" value="DIAMINE N-ACETYLTRANSFERASE"/>
    <property type="match status" value="1"/>
</dbReference>
<dbReference type="Proteomes" id="UP001493487">
    <property type="component" value="Unassembled WGS sequence"/>
</dbReference>
<keyword evidence="2" id="KW-0012">Acyltransferase</keyword>
<dbReference type="InterPro" id="IPR016181">
    <property type="entry name" value="Acyl_CoA_acyltransferase"/>
</dbReference>
<comment type="caution">
    <text evidence="4">The sequence shown here is derived from an EMBL/GenBank/DDBJ whole genome shotgun (WGS) entry which is preliminary data.</text>
</comment>
<keyword evidence="5" id="KW-1185">Reference proteome</keyword>
<dbReference type="PROSITE" id="PS51186">
    <property type="entry name" value="GNAT"/>
    <property type="match status" value="1"/>
</dbReference>
<dbReference type="SUPFAM" id="SSF55729">
    <property type="entry name" value="Acyl-CoA N-acyltransferases (Nat)"/>
    <property type="match status" value="1"/>
</dbReference>
<dbReference type="RefSeq" id="WP_232184852.1">
    <property type="nucleotide sequence ID" value="NZ_JAIOAP010000003.1"/>
</dbReference>
<sequence length="165" mass="19375">MSFITRFANNEDYHDVAELVRQIHEIHVIARPDLYSPDPCPMGEPYFRKLIKEERSQILVVEDDEQKKVVAYAVIRIDEPPYRAIYKRRKYIFIDDFCVDEKVRGQGLGKLLFSSIMSYGKEIAATSIELGVSEFNQEAIRFYESLGMKTRSRKLEMNIEENRND</sequence>
<dbReference type="EMBL" id="JASKHM010000013">
    <property type="protein sequence ID" value="MEQ4484943.1"/>
    <property type="molecule type" value="Genomic_DNA"/>
</dbReference>
<evidence type="ECO:0000259" key="3">
    <source>
        <dbReference type="PROSITE" id="PS51186"/>
    </source>
</evidence>
<accession>A0ABV1KZ06</accession>
<evidence type="ECO:0000256" key="2">
    <source>
        <dbReference type="ARBA" id="ARBA00023315"/>
    </source>
</evidence>
<dbReference type="PANTHER" id="PTHR10545:SF29">
    <property type="entry name" value="GH14572P-RELATED"/>
    <property type="match status" value="1"/>
</dbReference>
<feature type="domain" description="N-acetyltransferase" evidence="3">
    <location>
        <begin position="18"/>
        <end position="165"/>
    </location>
</feature>
<dbReference type="CDD" id="cd04301">
    <property type="entry name" value="NAT_SF"/>
    <property type="match status" value="1"/>
</dbReference>